<evidence type="ECO:0000256" key="2">
    <source>
        <dbReference type="SAM" id="Phobius"/>
    </source>
</evidence>
<dbReference type="OrthoDB" id="2526171at2759"/>
<proteinExistence type="predicted"/>
<name>A0A2A9P150_9AGAR</name>
<keyword evidence="2" id="KW-0472">Membrane</keyword>
<feature type="region of interest" description="Disordered" evidence="1">
    <location>
        <begin position="154"/>
        <end position="182"/>
    </location>
</feature>
<protein>
    <recommendedName>
        <fullName evidence="6">Mid2 domain-containing protein</fullName>
    </recommendedName>
</protein>
<keyword evidence="2" id="KW-1133">Transmembrane helix</keyword>
<feature type="compositionally biased region" description="Polar residues" evidence="1">
    <location>
        <begin position="284"/>
        <end position="296"/>
    </location>
</feature>
<feature type="region of interest" description="Disordered" evidence="1">
    <location>
        <begin position="216"/>
        <end position="236"/>
    </location>
</feature>
<reference evidence="4 5" key="1">
    <citation type="submission" date="2014-02" db="EMBL/GenBank/DDBJ databases">
        <title>Transposable element dynamics among asymbiotic and ectomycorrhizal Amanita fungi.</title>
        <authorList>
            <consortium name="DOE Joint Genome Institute"/>
            <person name="Hess J."/>
            <person name="Skrede I."/>
            <person name="Wolfe B."/>
            <person name="LaButti K."/>
            <person name="Ohm R.A."/>
            <person name="Grigoriev I.V."/>
            <person name="Pringle A."/>
        </authorList>
    </citation>
    <scope>NUCLEOTIDE SEQUENCE [LARGE SCALE GENOMIC DNA]</scope>
    <source>
        <strain evidence="4 5">SKay4041</strain>
    </source>
</reference>
<evidence type="ECO:0008006" key="6">
    <source>
        <dbReference type="Google" id="ProtNLM"/>
    </source>
</evidence>
<evidence type="ECO:0000313" key="4">
    <source>
        <dbReference type="EMBL" id="PFH54222.1"/>
    </source>
</evidence>
<feature type="transmembrane region" description="Helical" evidence="2">
    <location>
        <begin position="186"/>
        <end position="208"/>
    </location>
</feature>
<dbReference type="Proteomes" id="UP000242287">
    <property type="component" value="Unassembled WGS sequence"/>
</dbReference>
<evidence type="ECO:0000313" key="5">
    <source>
        <dbReference type="Proteomes" id="UP000242287"/>
    </source>
</evidence>
<sequence>MFTFASLALTLVLPCVLSQNTQTPNCLADSAFNWVYNSRKQNPCQVTEALGGACNSGVFQVPPLDPTRNQVYVGPTIENQNKCKCSTVFYATLSACSYCQTGRLGIVFWSTYITNCTAVYETVFPANIPPDIAVPHWAYENITQTDNLNITLAQQETSQPESTAGPTPTGTPSTTNSGHSSKAGPIAGGVIGGVVGLGLVAIGVLLWLRRRRRSTKQQASLGGEIKPPVLLPTGTPPPMIRPVVKHGDMPFTYNSSLAVPYSTGPTTIYTTGSSQLDSSSYISPNFTGTTMQTTPARNYPGTPEV</sequence>
<keyword evidence="2" id="KW-0812">Transmembrane</keyword>
<keyword evidence="3" id="KW-0732">Signal</keyword>
<organism evidence="4 5">
    <name type="scientific">Amanita thiersii Skay4041</name>
    <dbReference type="NCBI Taxonomy" id="703135"/>
    <lineage>
        <taxon>Eukaryota</taxon>
        <taxon>Fungi</taxon>
        <taxon>Dikarya</taxon>
        <taxon>Basidiomycota</taxon>
        <taxon>Agaricomycotina</taxon>
        <taxon>Agaricomycetes</taxon>
        <taxon>Agaricomycetidae</taxon>
        <taxon>Agaricales</taxon>
        <taxon>Pluteineae</taxon>
        <taxon>Amanitaceae</taxon>
        <taxon>Amanita</taxon>
    </lineage>
</organism>
<dbReference type="STRING" id="703135.A0A2A9P150"/>
<dbReference type="EMBL" id="KZ301970">
    <property type="protein sequence ID" value="PFH54222.1"/>
    <property type="molecule type" value="Genomic_DNA"/>
</dbReference>
<feature type="region of interest" description="Disordered" evidence="1">
    <location>
        <begin position="284"/>
        <end position="305"/>
    </location>
</feature>
<gene>
    <name evidence="4" type="ORF">AMATHDRAFT_53090</name>
</gene>
<accession>A0A2A9P150</accession>
<feature type="compositionally biased region" description="Low complexity" evidence="1">
    <location>
        <begin position="162"/>
        <end position="182"/>
    </location>
</feature>
<evidence type="ECO:0000256" key="1">
    <source>
        <dbReference type="SAM" id="MobiDB-lite"/>
    </source>
</evidence>
<dbReference type="AlphaFoldDB" id="A0A2A9P150"/>
<feature type="signal peptide" evidence="3">
    <location>
        <begin position="1"/>
        <end position="18"/>
    </location>
</feature>
<feature type="chain" id="PRO_5012902554" description="Mid2 domain-containing protein" evidence="3">
    <location>
        <begin position="19"/>
        <end position="305"/>
    </location>
</feature>
<keyword evidence="5" id="KW-1185">Reference proteome</keyword>
<evidence type="ECO:0000256" key="3">
    <source>
        <dbReference type="SAM" id="SignalP"/>
    </source>
</evidence>